<dbReference type="RefSeq" id="WP_191705962.1">
    <property type="nucleotide sequence ID" value="NZ_JACSQA010000002.1"/>
</dbReference>
<evidence type="ECO:0000256" key="7">
    <source>
        <dbReference type="ARBA" id="ARBA00093797"/>
    </source>
</evidence>
<comment type="caution">
    <text evidence="8">The sequence shown here is derived from an EMBL/GenBank/DDBJ whole genome shotgun (WGS) entry which is preliminary data.</text>
</comment>
<keyword evidence="3" id="KW-1005">Bacterial flagellum biogenesis</keyword>
<keyword evidence="9" id="KW-1185">Reference proteome</keyword>
<name>A0ABR8X7V4_9BACL</name>
<evidence type="ECO:0000256" key="5">
    <source>
        <dbReference type="ARBA" id="ARBA00093765"/>
    </source>
</evidence>
<comment type="subcellular location">
    <subcellularLocation>
        <location evidence="1">Cytoplasm</location>
        <location evidence="1">Cytosol</location>
    </subcellularLocation>
</comment>
<organism evidence="8 9">
    <name type="scientific">Ureibacillus galli</name>
    <dbReference type="NCBI Taxonomy" id="2762222"/>
    <lineage>
        <taxon>Bacteria</taxon>
        <taxon>Bacillati</taxon>
        <taxon>Bacillota</taxon>
        <taxon>Bacilli</taxon>
        <taxon>Bacillales</taxon>
        <taxon>Caryophanaceae</taxon>
        <taxon>Ureibacillus</taxon>
    </lineage>
</organism>
<evidence type="ECO:0000313" key="9">
    <source>
        <dbReference type="Proteomes" id="UP000640930"/>
    </source>
</evidence>
<evidence type="ECO:0000256" key="3">
    <source>
        <dbReference type="ARBA" id="ARBA00022795"/>
    </source>
</evidence>
<dbReference type="InterPro" id="IPR008622">
    <property type="entry name" value="FliT"/>
</dbReference>
<comment type="similarity">
    <text evidence="6">Belongs to the bacillales FliT family.</text>
</comment>
<keyword evidence="8" id="KW-0282">Flagellum</keyword>
<sequence>MDTIQQLLQISAKLLKHLTKLPKGEERSKFIDEINTLLDERGVIIERLRQEGFQMDPTNKLHTTLAELDNGIRTRLDEMMKLVKQDMKDLQQSKKHEKQYINPYASVQVMDGMYYDKKK</sequence>
<reference evidence="8 9" key="1">
    <citation type="submission" date="2020-08" db="EMBL/GenBank/DDBJ databases">
        <title>A Genomic Blueprint of the Chicken Gut Microbiome.</title>
        <authorList>
            <person name="Gilroy R."/>
            <person name="Ravi A."/>
            <person name="Getino M."/>
            <person name="Pursley I."/>
            <person name="Horton D.L."/>
            <person name="Alikhan N.-F."/>
            <person name="Baker D."/>
            <person name="Gharbi K."/>
            <person name="Hall N."/>
            <person name="Watson M."/>
            <person name="Adriaenssens E.M."/>
            <person name="Foster-Nyarko E."/>
            <person name="Jarju S."/>
            <person name="Secka A."/>
            <person name="Antonio M."/>
            <person name="Oren A."/>
            <person name="Chaudhuri R."/>
            <person name="La Ragione R.M."/>
            <person name="Hildebrand F."/>
            <person name="Pallen M.J."/>
        </authorList>
    </citation>
    <scope>NUCLEOTIDE SEQUENCE [LARGE SCALE GENOMIC DNA]</scope>
    <source>
        <strain evidence="8 9">Re31</strain>
    </source>
</reference>
<proteinExistence type="inferred from homology"/>
<comment type="function">
    <text evidence="5">May act as an export chaperone for the filament capping protein FliD.</text>
</comment>
<keyword evidence="2" id="KW-0963">Cytoplasm</keyword>
<protein>
    <recommendedName>
        <fullName evidence="7">Flagellar protein FliT</fullName>
    </recommendedName>
</protein>
<dbReference type="EMBL" id="JACSQA010000002">
    <property type="protein sequence ID" value="MBD8025397.1"/>
    <property type="molecule type" value="Genomic_DNA"/>
</dbReference>
<gene>
    <name evidence="8" type="ORF">H9636_01885</name>
</gene>
<accession>A0ABR8X7V4</accession>
<evidence type="ECO:0000256" key="2">
    <source>
        <dbReference type="ARBA" id="ARBA00022490"/>
    </source>
</evidence>
<keyword evidence="8" id="KW-0969">Cilium</keyword>
<keyword evidence="8" id="KW-0966">Cell projection</keyword>
<evidence type="ECO:0000256" key="1">
    <source>
        <dbReference type="ARBA" id="ARBA00004514"/>
    </source>
</evidence>
<evidence type="ECO:0000313" key="8">
    <source>
        <dbReference type="EMBL" id="MBD8025397.1"/>
    </source>
</evidence>
<evidence type="ECO:0000256" key="6">
    <source>
        <dbReference type="ARBA" id="ARBA00093785"/>
    </source>
</evidence>
<evidence type="ECO:0000256" key="4">
    <source>
        <dbReference type="ARBA" id="ARBA00023186"/>
    </source>
</evidence>
<keyword evidence="4" id="KW-0143">Chaperone</keyword>
<dbReference type="Pfam" id="PF05400">
    <property type="entry name" value="FliT"/>
    <property type="match status" value="1"/>
</dbReference>
<dbReference type="Proteomes" id="UP000640930">
    <property type="component" value="Unassembled WGS sequence"/>
</dbReference>